<proteinExistence type="predicted"/>
<dbReference type="Proteomes" id="UP000199149">
    <property type="component" value="Unassembled WGS sequence"/>
</dbReference>
<protein>
    <submittedName>
        <fullName evidence="2">Uncharacterized protein</fullName>
    </submittedName>
</protein>
<dbReference type="OrthoDB" id="643861at2"/>
<evidence type="ECO:0000313" key="2">
    <source>
        <dbReference type="EMBL" id="SFN15647.1"/>
    </source>
</evidence>
<dbReference type="STRING" id="684065.SAMN05421738_107120"/>
<organism evidence="2 3">
    <name type="scientific">Algoriella xinjiangensis</name>
    <dbReference type="NCBI Taxonomy" id="684065"/>
    <lineage>
        <taxon>Bacteria</taxon>
        <taxon>Pseudomonadati</taxon>
        <taxon>Bacteroidota</taxon>
        <taxon>Flavobacteriia</taxon>
        <taxon>Flavobacteriales</taxon>
        <taxon>Weeksellaceae</taxon>
        <taxon>Algoriella</taxon>
    </lineage>
</organism>
<feature type="signal peptide" evidence="1">
    <location>
        <begin position="1"/>
        <end position="23"/>
    </location>
</feature>
<keyword evidence="3" id="KW-1185">Reference proteome</keyword>
<dbReference type="AlphaFoldDB" id="A0A1I4WQD4"/>
<gene>
    <name evidence="2" type="ORF">SAMN05421738_107120</name>
</gene>
<sequence length="472" mass="50688">MKSSLFFRLILFLVLHFTSSVYAQCTSCDIVNPVTFGNYTFPANRTVCFTQNTTLGDIILEDNAKICIAPNVTLTINTNTTTTEGYNNQIDVNGTLKFSNNPNFKSDIQLNIASTGLLENSAGFTITNSKTSIINNGTINLQNTINFAGASSKNYVENNGTINVSRFNSTNGATTVYNTGTIKLTNIIDNNASTLYINCGIIDSQASINMGGSKIINTGIFTLAGGTNDFSGASNIINFGVFNFYSTINGGTNASIYNEGLVRLSAANLNGLTLLGPKNSAKKGYFYVRQTMNPNGAKVGPNLDFIKFYSFNPDDKSSSQGENQIFSNSPIYIDANNNTTTVAGANVTYDCAPTNNCSAPMIVQINKCPDSFGNFPPDVTFCVKPASTKTGAKPSTVGISTYATNSNNFPSNIPNGYIALASKNKGLVITRVQNSAKIVDPKEGMIIYDIDAKCTKLYNGTTWHCIVRSCNE</sequence>
<keyword evidence="1" id="KW-0732">Signal</keyword>
<accession>A0A1I4WQD4</accession>
<dbReference type="EMBL" id="FOUZ01000007">
    <property type="protein sequence ID" value="SFN15647.1"/>
    <property type="molecule type" value="Genomic_DNA"/>
</dbReference>
<evidence type="ECO:0000313" key="3">
    <source>
        <dbReference type="Proteomes" id="UP000199149"/>
    </source>
</evidence>
<feature type="chain" id="PRO_5011550083" evidence="1">
    <location>
        <begin position="24"/>
        <end position="472"/>
    </location>
</feature>
<name>A0A1I4WQD4_9FLAO</name>
<evidence type="ECO:0000256" key="1">
    <source>
        <dbReference type="SAM" id="SignalP"/>
    </source>
</evidence>
<reference evidence="3" key="1">
    <citation type="submission" date="2016-10" db="EMBL/GenBank/DDBJ databases">
        <authorList>
            <person name="Varghese N."/>
            <person name="Submissions S."/>
        </authorList>
    </citation>
    <scope>NUCLEOTIDE SEQUENCE [LARGE SCALE GENOMIC DNA]</scope>
    <source>
        <strain evidence="3">XJ109</strain>
    </source>
</reference>